<keyword evidence="1" id="KW-0732">Signal</keyword>
<name>A0A0B4GFJ8_METGA</name>
<dbReference type="AlphaFoldDB" id="A0A0B4GFJ8"/>
<dbReference type="HOGENOM" id="CLU_1713708_0_0_1"/>
<proteinExistence type="predicted"/>
<evidence type="ECO:0000313" key="3">
    <source>
        <dbReference type="Proteomes" id="UP000031192"/>
    </source>
</evidence>
<feature type="chain" id="PRO_5002091716" evidence="1">
    <location>
        <begin position="19"/>
        <end position="153"/>
    </location>
</feature>
<dbReference type="Proteomes" id="UP000031192">
    <property type="component" value="Unassembled WGS sequence"/>
</dbReference>
<organism evidence="2 3">
    <name type="scientific">Metarhizium guizhouense (strain ARSEF 977)</name>
    <dbReference type="NCBI Taxonomy" id="1276136"/>
    <lineage>
        <taxon>Eukaryota</taxon>
        <taxon>Fungi</taxon>
        <taxon>Dikarya</taxon>
        <taxon>Ascomycota</taxon>
        <taxon>Pezizomycotina</taxon>
        <taxon>Sordariomycetes</taxon>
        <taxon>Hypocreomycetidae</taxon>
        <taxon>Hypocreales</taxon>
        <taxon>Clavicipitaceae</taxon>
        <taxon>Metarhizium</taxon>
    </lineage>
</organism>
<accession>A0A0B4GFJ8</accession>
<gene>
    <name evidence="2" type="ORF">MGU_11376</name>
</gene>
<dbReference type="EMBL" id="AZNH01000172">
    <property type="protein sequence ID" value="KID81258.1"/>
    <property type="molecule type" value="Genomic_DNA"/>
</dbReference>
<evidence type="ECO:0000256" key="1">
    <source>
        <dbReference type="SAM" id="SignalP"/>
    </source>
</evidence>
<evidence type="ECO:0000313" key="2">
    <source>
        <dbReference type="EMBL" id="KID81258.1"/>
    </source>
</evidence>
<protein>
    <submittedName>
        <fullName evidence="2">Uncharacterized protein</fullName>
    </submittedName>
</protein>
<sequence length="153" mass="16632">MKGFAVILAAVFAGQAFATPAYSQQDKRAEGDDGAQLATDTDLYGTWITACPSLGIPQLYCTVIVGEKCAGLFSDAAGRVVKQEMVKDDLKKFEADLKACAKPRDPATDAGLCYDQKLSGEACREYAKQFREKNKYIKYFEHPLSCQGKGLNG</sequence>
<dbReference type="OrthoDB" id="4943237at2759"/>
<feature type="signal peptide" evidence="1">
    <location>
        <begin position="1"/>
        <end position="18"/>
    </location>
</feature>
<keyword evidence="3" id="KW-1185">Reference proteome</keyword>
<comment type="caution">
    <text evidence="2">The sequence shown here is derived from an EMBL/GenBank/DDBJ whole genome shotgun (WGS) entry which is preliminary data.</text>
</comment>
<reference evidence="2 3" key="1">
    <citation type="journal article" date="2014" name="Proc. Natl. Acad. Sci. U.S.A.">
        <title>Trajectory and genomic determinants of fungal-pathogen speciation and host adaptation.</title>
        <authorList>
            <person name="Hu X."/>
            <person name="Xiao G."/>
            <person name="Zheng P."/>
            <person name="Shang Y."/>
            <person name="Su Y."/>
            <person name="Zhang X."/>
            <person name="Liu X."/>
            <person name="Zhan S."/>
            <person name="St Leger R.J."/>
            <person name="Wang C."/>
        </authorList>
    </citation>
    <scope>NUCLEOTIDE SEQUENCE [LARGE SCALE GENOMIC DNA]</scope>
    <source>
        <strain evidence="2 3">ARSEF 977</strain>
    </source>
</reference>